<evidence type="ECO:0000313" key="2">
    <source>
        <dbReference type="EMBL" id="GAA0947667.1"/>
    </source>
</evidence>
<gene>
    <name evidence="2" type="ORF">GCM10009575_068390</name>
</gene>
<dbReference type="Proteomes" id="UP001500418">
    <property type="component" value="Unassembled WGS sequence"/>
</dbReference>
<feature type="compositionally biased region" description="Low complexity" evidence="1">
    <location>
        <begin position="1"/>
        <end position="11"/>
    </location>
</feature>
<protein>
    <submittedName>
        <fullName evidence="2">Uncharacterized protein</fullName>
    </submittedName>
</protein>
<dbReference type="EMBL" id="BAAAID010000056">
    <property type="protein sequence ID" value="GAA0947667.1"/>
    <property type="molecule type" value="Genomic_DNA"/>
</dbReference>
<keyword evidence="3" id="KW-1185">Reference proteome</keyword>
<sequence length="110" mass="12097">MAGSGWTSGSSTRRDTNQRPAGSCDTVTVDGFALSGRGRDHTMSNGSVILARVSFPSRKRNALVVYSALLREFSRDVNRGYFARLPNKFVNATCRCRSACWRGTDDTSLR</sequence>
<accession>A0ABN1QUI3</accession>
<proteinExistence type="predicted"/>
<evidence type="ECO:0000313" key="3">
    <source>
        <dbReference type="Proteomes" id="UP001500418"/>
    </source>
</evidence>
<reference evidence="2 3" key="1">
    <citation type="journal article" date="2019" name="Int. J. Syst. Evol. Microbiol.">
        <title>The Global Catalogue of Microorganisms (GCM) 10K type strain sequencing project: providing services to taxonomists for standard genome sequencing and annotation.</title>
        <authorList>
            <consortium name="The Broad Institute Genomics Platform"/>
            <consortium name="The Broad Institute Genome Sequencing Center for Infectious Disease"/>
            <person name="Wu L."/>
            <person name="Ma J."/>
        </authorList>
    </citation>
    <scope>NUCLEOTIDE SEQUENCE [LARGE SCALE GENOMIC DNA]</scope>
    <source>
        <strain evidence="2 3">JCM 11444</strain>
    </source>
</reference>
<evidence type="ECO:0000256" key="1">
    <source>
        <dbReference type="SAM" id="MobiDB-lite"/>
    </source>
</evidence>
<comment type="caution">
    <text evidence="2">The sequence shown here is derived from an EMBL/GenBank/DDBJ whole genome shotgun (WGS) entry which is preliminary data.</text>
</comment>
<name>A0ABN1QUI3_9ACTN</name>
<feature type="region of interest" description="Disordered" evidence="1">
    <location>
        <begin position="1"/>
        <end position="24"/>
    </location>
</feature>
<organism evidence="2 3">
    <name type="scientific">Streptomyces rhizosphaericus</name>
    <dbReference type="NCBI Taxonomy" id="114699"/>
    <lineage>
        <taxon>Bacteria</taxon>
        <taxon>Bacillati</taxon>
        <taxon>Actinomycetota</taxon>
        <taxon>Actinomycetes</taxon>
        <taxon>Kitasatosporales</taxon>
        <taxon>Streptomycetaceae</taxon>
        <taxon>Streptomyces</taxon>
        <taxon>Streptomyces violaceusniger group</taxon>
    </lineage>
</organism>